<sequence length="235" mass="27055">MIRRIREDVDYILTTKIFKISCHANLFKFIAMSIKMNKNSLFTLSNGTCWNLKISSFGKTPPFSSYFYHAAWCPLLNSRKHYFLEKKKYVGTWISYDFFNFHASGSATSIQVKEASRIFIQLEKCQNGFPCSQIQKTIHNSMLYCNEHQSIVSPLFSNRHRISATVLGLTPIDCIKYAKIKIYVCTIQKIQNGKSVSDQLSIVGFRDETGEEQTKTKFTDYKKPVTSTTNKCLNT</sequence>
<evidence type="ECO:0000313" key="1">
    <source>
        <dbReference type="EnsemblMetazoa" id="SMAR003743-PA"/>
    </source>
</evidence>
<name>T1IRP4_STRMM</name>
<dbReference type="EMBL" id="JH431375">
    <property type="status" value="NOT_ANNOTATED_CDS"/>
    <property type="molecule type" value="Genomic_DNA"/>
</dbReference>
<organism evidence="1 2">
    <name type="scientific">Strigamia maritima</name>
    <name type="common">European centipede</name>
    <name type="synonym">Geophilus maritimus</name>
    <dbReference type="NCBI Taxonomy" id="126957"/>
    <lineage>
        <taxon>Eukaryota</taxon>
        <taxon>Metazoa</taxon>
        <taxon>Ecdysozoa</taxon>
        <taxon>Arthropoda</taxon>
        <taxon>Myriapoda</taxon>
        <taxon>Chilopoda</taxon>
        <taxon>Pleurostigmophora</taxon>
        <taxon>Geophilomorpha</taxon>
        <taxon>Linotaeniidae</taxon>
        <taxon>Strigamia</taxon>
    </lineage>
</organism>
<reference evidence="1" key="2">
    <citation type="submission" date="2015-02" db="UniProtKB">
        <authorList>
            <consortium name="EnsemblMetazoa"/>
        </authorList>
    </citation>
    <scope>IDENTIFICATION</scope>
</reference>
<reference evidence="2" key="1">
    <citation type="submission" date="2011-05" db="EMBL/GenBank/DDBJ databases">
        <authorList>
            <person name="Richards S.R."/>
            <person name="Qu J."/>
            <person name="Jiang H."/>
            <person name="Jhangiani S.N."/>
            <person name="Agravi P."/>
            <person name="Goodspeed R."/>
            <person name="Gross S."/>
            <person name="Mandapat C."/>
            <person name="Jackson L."/>
            <person name="Mathew T."/>
            <person name="Pu L."/>
            <person name="Thornton R."/>
            <person name="Saada N."/>
            <person name="Wilczek-Boney K.B."/>
            <person name="Lee S."/>
            <person name="Kovar C."/>
            <person name="Wu Y."/>
            <person name="Scherer S.E."/>
            <person name="Worley K.C."/>
            <person name="Muzny D.M."/>
            <person name="Gibbs R."/>
        </authorList>
    </citation>
    <scope>NUCLEOTIDE SEQUENCE</scope>
    <source>
        <strain evidence="2">Brora</strain>
    </source>
</reference>
<dbReference type="Proteomes" id="UP000014500">
    <property type="component" value="Unassembled WGS sequence"/>
</dbReference>
<protein>
    <submittedName>
        <fullName evidence="1">Uncharacterized protein</fullName>
    </submittedName>
</protein>
<proteinExistence type="predicted"/>
<dbReference type="EnsemblMetazoa" id="SMAR003743-RA">
    <property type="protein sequence ID" value="SMAR003743-PA"/>
    <property type="gene ID" value="SMAR003743"/>
</dbReference>
<accession>T1IRP4</accession>
<dbReference type="AlphaFoldDB" id="T1IRP4"/>
<dbReference type="HOGENOM" id="CLU_1181510_0_0_1"/>
<evidence type="ECO:0000313" key="2">
    <source>
        <dbReference type="Proteomes" id="UP000014500"/>
    </source>
</evidence>
<keyword evidence="2" id="KW-1185">Reference proteome</keyword>